<dbReference type="AlphaFoldDB" id="A0A1F6XZH0"/>
<evidence type="ECO:0000256" key="2">
    <source>
        <dbReference type="ARBA" id="ARBA00022729"/>
    </source>
</evidence>
<feature type="domain" description="Thioredoxin" evidence="7">
    <location>
        <begin position="42"/>
        <end position="227"/>
    </location>
</feature>
<evidence type="ECO:0000313" key="9">
    <source>
        <dbReference type="Proteomes" id="UP000176479"/>
    </source>
</evidence>
<comment type="similarity">
    <text evidence="1">Belongs to the thioredoxin family. DsbA subfamily.</text>
</comment>
<dbReference type="InterPro" id="IPR013766">
    <property type="entry name" value="Thioredoxin_domain"/>
</dbReference>
<comment type="caution">
    <text evidence="8">The sequence shown here is derived from an EMBL/GenBank/DDBJ whole genome shotgun (WGS) entry which is preliminary data.</text>
</comment>
<evidence type="ECO:0000256" key="5">
    <source>
        <dbReference type="ARBA" id="ARBA00023284"/>
    </source>
</evidence>
<dbReference type="SUPFAM" id="SSF52833">
    <property type="entry name" value="Thioredoxin-like"/>
    <property type="match status" value="1"/>
</dbReference>
<evidence type="ECO:0000313" key="8">
    <source>
        <dbReference type="EMBL" id="OGI99491.1"/>
    </source>
</evidence>
<dbReference type="PANTHER" id="PTHR13887:SF14">
    <property type="entry name" value="DISULFIDE BOND FORMATION PROTEIN D"/>
    <property type="match status" value="1"/>
</dbReference>
<name>A0A1F6XZH0_9BACT</name>
<dbReference type="Proteomes" id="UP000176479">
    <property type="component" value="Unassembled WGS sequence"/>
</dbReference>
<evidence type="ECO:0000256" key="4">
    <source>
        <dbReference type="ARBA" id="ARBA00023157"/>
    </source>
</evidence>
<dbReference type="PROSITE" id="PS51352">
    <property type="entry name" value="THIOREDOXIN_2"/>
    <property type="match status" value="1"/>
</dbReference>
<dbReference type="GO" id="GO:0016491">
    <property type="term" value="F:oxidoreductase activity"/>
    <property type="evidence" value="ECO:0007669"/>
    <property type="project" value="UniProtKB-KW"/>
</dbReference>
<protein>
    <recommendedName>
        <fullName evidence="7">Thioredoxin domain-containing protein</fullName>
    </recommendedName>
</protein>
<feature type="transmembrane region" description="Helical" evidence="6">
    <location>
        <begin position="27"/>
        <end position="47"/>
    </location>
</feature>
<proteinExistence type="inferred from homology"/>
<keyword evidence="2" id="KW-0732">Signal</keyword>
<evidence type="ECO:0000256" key="6">
    <source>
        <dbReference type="SAM" id="Phobius"/>
    </source>
</evidence>
<keyword evidence="6" id="KW-1133">Transmembrane helix</keyword>
<keyword evidence="5" id="KW-0676">Redox-active center</keyword>
<dbReference type="EMBL" id="MFVK01000020">
    <property type="protein sequence ID" value="OGI99491.1"/>
    <property type="molecule type" value="Genomic_DNA"/>
</dbReference>
<accession>A0A1F6XZH0</accession>
<dbReference type="InterPro" id="IPR036249">
    <property type="entry name" value="Thioredoxin-like_sf"/>
</dbReference>
<dbReference type="Gene3D" id="3.40.30.10">
    <property type="entry name" value="Glutaredoxin"/>
    <property type="match status" value="1"/>
</dbReference>
<gene>
    <name evidence="8" type="ORF">A3H53_01885</name>
</gene>
<dbReference type="PANTHER" id="PTHR13887">
    <property type="entry name" value="GLUTATHIONE S-TRANSFERASE KAPPA"/>
    <property type="match status" value="1"/>
</dbReference>
<organism evidence="8 9">
    <name type="scientific">Candidatus Nomurabacteria bacterium RIFCSPLOWO2_02_FULL_40_10</name>
    <dbReference type="NCBI Taxonomy" id="1801786"/>
    <lineage>
        <taxon>Bacteria</taxon>
        <taxon>Candidatus Nomuraibacteriota</taxon>
    </lineage>
</organism>
<keyword evidence="6" id="KW-0812">Transmembrane</keyword>
<keyword evidence="4" id="KW-1015">Disulfide bond</keyword>
<reference evidence="8 9" key="1">
    <citation type="journal article" date="2016" name="Nat. Commun.">
        <title>Thousands of microbial genomes shed light on interconnected biogeochemical processes in an aquifer system.</title>
        <authorList>
            <person name="Anantharaman K."/>
            <person name="Brown C.T."/>
            <person name="Hug L.A."/>
            <person name="Sharon I."/>
            <person name="Castelle C.J."/>
            <person name="Probst A.J."/>
            <person name="Thomas B.C."/>
            <person name="Singh A."/>
            <person name="Wilkins M.J."/>
            <person name="Karaoz U."/>
            <person name="Brodie E.L."/>
            <person name="Williams K.H."/>
            <person name="Hubbard S.S."/>
            <person name="Banfield J.F."/>
        </authorList>
    </citation>
    <scope>NUCLEOTIDE SEQUENCE [LARGE SCALE GENOMIC DNA]</scope>
</reference>
<sequence>MSFEYLDWSLSQYIDMSQKNSQLLSRLSFLIIFGLMFLGILWLGGVFSKNIDEPGNDNQNIEGIYEPGKAYLTEFSDFQCPACRSYYPIVEQLRQEFGDKLVFEYKYFPLRSIHKNADISSRAVEAAKLQGKFEEMMKIVFEKQSDWANSNSAKEILVSYATSLGMDGKKISEDMDSDVVRKRVNDDFNQAGKLGLTGTPSFFVNGKKISGPANYDEFKIVIQQAIGQ</sequence>
<dbReference type="InterPro" id="IPR012336">
    <property type="entry name" value="Thioredoxin-like_fold"/>
</dbReference>
<keyword evidence="3" id="KW-0560">Oxidoreductase</keyword>
<keyword evidence="6" id="KW-0472">Membrane</keyword>
<evidence type="ECO:0000256" key="3">
    <source>
        <dbReference type="ARBA" id="ARBA00023002"/>
    </source>
</evidence>
<dbReference type="Pfam" id="PF13462">
    <property type="entry name" value="Thioredoxin_4"/>
    <property type="match status" value="1"/>
</dbReference>
<evidence type="ECO:0000256" key="1">
    <source>
        <dbReference type="ARBA" id="ARBA00005791"/>
    </source>
</evidence>
<evidence type="ECO:0000259" key="7">
    <source>
        <dbReference type="PROSITE" id="PS51352"/>
    </source>
</evidence>